<dbReference type="STRING" id="1203190.GCA_000312345_01750"/>
<dbReference type="EMBL" id="LT629765">
    <property type="protein sequence ID" value="SDS01281.1"/>
    <property type="molecule type" value="Genomic_DNA"/>
</dbReference>
<dbReference type="AlphaFoldDB" id="A0A1H1NQN9"/>
<dbReference type="InterPro" id="IPR019660">
    <property type="entry name" value="Put_sensory_transdc_reg_YbjN"/>
</dbReference>
<gene>
    <name evidence="1" type="ORF">SAMN04488539_0837</name>
</gene>
<evidence type="ECO:0000313" key="1">
    <source>
        <dbReference type="EMBL" id="SDS01281.1"/>
    </source>
</evidence>
<name>A0A1H1NQN9_9CORY</name>
<proteinExistence type="predicted"/>
<sequence>MSTNTATATQVTVDRAIAAMASHGVELSDDPSGRVARCTLNGLDVLFVLLDSVLIVRADTRTDIPADTPDATLYLSANQANSTLLGARAVVVNRGETITVRTEAELPVGAGLTDVQLAAALKRAVDGVVRGQDAMTALSESIAEQRAGDGS</sequence>
<keyword evidence="2" id="KW-1185">Reference proteome</keyword>
<dbReference type="RefSeq" id="WP_019194551.1">
    <property type="nucleotide sequence ID" value="NZ_LT629765.1"/>
</dbReference>
<dbReference type="Pfam" id="PF10722">
    <property type="entry name" value="YbjN"/>
    <property type="match status" value="1"/>
</dbReference>
<protein>
    <submittedName>
        <fullName evidence="1">Putative sensory transduction regulator</fullName>
    </submittedName>
</protein>
<dbReference type="OrthoDB" id="4423019at2"/>
<evidence type="ECO:0000313" key="2">
    <source>
        <dbReference type="Proteomes" id="UP000182237"/>
    </source>
</evidence>
<accession>A0A1H1NQN9</accession>
<dbReference type="Proteomes" id="UP000182237">
    <property type="component" value="Chromosome I"/>
</dbReference>
<dbReference type="eggNOG" id="ENOG5030RPI">
    <property type="taxonomic scope" value="Bacteria"/>
</dbReference>
<organism evidence="1 2">
    <name type="scientific">Corynebacterium timonense</name>
    <dbReference type="NCBI Taxonomy" id="441500"/>
    <lineage>
        <taxon>Bacteria</taxon>
        <taxon>Bacillati</taxon>
        <taxon>Actinomycetota</taxon>
        <taxon>Actinomycetes</taxon>
        <taxon>Mycobacteriales</taxon>
        <taxon>Corynebacteriaceae</taxon>
        <taxon>Corynebacterium</taxon>
    </lineage>
</organism>
<reference evidence="1 2" key="1">
    <citation type="submission" date="2016-10" db="EMBL/GenBank/DDBJ databases">
        <authorList>
            <person name="de Groot N.N."/>
        </authorList>
    </citation>
    <scope>NUCLEOTIDE SEQUENCE [LARGE SCALE GENOMIC DNA]</scope>
    <source>
        <strain evidence="1 2">DSM 45434</strain>
    </source>
</reference>